<protein>
    <submittedName>
        <fullName evidence="1">Uncharacterized protein</fullName>
    </submittedName>
</protein>
<dbReference type="RefSeq" id="WP_157164077.1">
    <property type="nucleotide sequence ID" value="NZ_WPNZ01000001.1"/>
</dbReference>
<accession>A0A6L6WPF8</accession>
<sequence length="750" mass="80377">MQPADDKLTAALAAGSRVTAHESRCGGRDLTDQIQSWSLERSYATDLPDAMRAFSGSAAAQLTLETGGTGGVSAPALYSPWAKRATGDVVRPGQSVVHRAGLDAGLLPAFRGRVRTRAAASGTDTVSVTALDGSERLQGRAVLPRPDVGFRTNRPVATAAWCVDELMRQAGLHSCPPPRAPEFTTVDKPLSVFYASLHGGFAATYGTPLEFPDASDYTWIREGAPHSMALRPAATGLKAVWAPRSRIIVPGTKLYVEAWVNVAEAAGNNFEIRLQLDRKGSGLGYLSCKVDFAAGKMSVYSGTEGGAGHGLVWTIDELRDPLLRSVWHLGFWIDTGASGAAKARPTAQVVVTDHWGRHLVRPVGTITEATADQTPAELYKVQLITDMATEAVQITSDVDAMPADAAIDQQGQWTRAVELDDATLPLVSIPRVSGSQWEAVTEIAKAALATAEFDERGIFKWRNHLRFRNTPTKADLTLTTTREISSLTISEEIDACRNHVEIPYKDWSKVGTVQSDTLAGSVVTVPKSSTVTNHYAIAEEEYDILPPVTDDDEVIMEETAIRFSKSKSSGNKAEKGAVEVEARRVGGVLSVRMSNRLTVPLYTCLANGTSSSLYLKTTRPAKDPVERRATSRDTVSQAHYGVQQYIAEASEWIQDKAAAESLATTLVRAGRYPVPLIGDVEVLYDPRVQLGDVVRLKDSSGAELDTLCWVIGIKASGGAGGAVQQTLTLRGTSYNGVPVDSGLTPDPPVG</sequence>
<evidence type="ECO:0000313" key="2">
    <source>
        <dbReference type="Proteomes" id="UP000483802"/>
    </source>
</evidence>
<reference evidence="1 2" key="1">
    <citation type="submission" date="2019-11" db="EMBL/GenBank/DDBJ databases">
        <title>Streptomyces typhae sp. nov., a novel endophytic actinomycete isolated from the root of cattail pollen (Typha angustifolia L.).</title>
        <authorList>
            <person name="Peng C."/>
        </authorList>
    </citation>
    <scope>NUCLEOTIDE SEQUENCE [LARGE SCALE GENOMIC DNA]</scope>
    <source>
        <strain evidence="2">p1417</strain>
    </source>
</reference>
<name>A0A6L6WPF8_9ACTN</name>
<keyword evidence="2" id="KW-1185">Reference proteome</keyword>
<organism evidence="1 2">
    <name type="scientific">Streptomyces typhae</name>
    <dbReference type="NCBI Taxonomy" id="2681492"/>
    <lineage>
        <taxon>Bacteria</taxon>
        <taxon>Bacillati</taxon>
        <taxon>Actinomycetota</taxon>
        <taxon>Actinomycetes</taxon>
        <taxon>Kitasatosporales</taxon>
        <taxon>Streptomycetaceae</taxon>
        <taxon>Streptomyces</taxon>
    </lineage>
</organism>
<dbReference type="AlphaFoldDB" id="A0A6L6WPF8"/>
<dbReference type="Proteomes" id="UP000483802">
    <property type="component" value="Unassembled WGS sequence"/>
</dbReference>
<gene>
    <name evidence="1" type="ORF">GPA10_03635</name>
</gene>
<proteinExistence type="predicted"/>
<evidence type="ECO:0000313" key="1">
    <source>
        <dbReference type="EMBL" id="MVO83880.1"/>
    </source>
</evidence>
<dbReference type="EMBL" id="WPNZ01000001">
    <property type="protein sequence ID" value="MVO83880.1"/>
    <property type="molecule type" value="Genomic_DNA"/>
</dbReference>
<comment type="caution">
    <text evidence="1">The sequence shown here is derived from an EMBL/GenBank/DDBJ whole genome shotgun (WGS) entry which is preliminary data.</text>
</comment>